<evidence type="ECO:0000256" key="1">
    <source>
        <dbReference type="SAM" id="MobiDB-lite"/>
    </source>
</evidence>
<evidence type="ECO:0000313" key="3">
    <source>
        <dbReference type="Proteomes" id="UP001301769"/>
    </source>
</evidence>
<comment type="caution">
    <text evidence="2">The sequence shown here is derived from an EMBL/GenBank/DDBJ whole genome shotgun (WGS) entry which is preliminary data.</text>
</comment>
<dbReference type="EMBL" id="MU858158">
    <property type="protein sequence ID" value="KAK4211066.1"/>
    <property type="molecule type" value="Genomic_DNA"/>
</dbReference>
<evidence type="ECO:0000313" key="2">
    <source>
        <dbReference type="EMBL" id="KAK4211066.1"/>
    </source>
</evidence>
<reference evidence="2" key="2">
    <citation type="submission" date="2023-05" db="EMBL/GenBank/DDBJ databases">
        <authorList>
            <consortium name="Lawrence Berkeley National Laboratory"/>
            <person name="Steindorff A."/>
            <person name="Hensen N."/>
            <person name="Bonometti L."/>
            <person name="Westerberg I."/>
            <person name="Brannstrom I.O."/>
            <person name="Guillou S."/>
            <person name="Cros-Aarteil S."/>
            <person name="Calhoun S."/>
            <person name="Haridas S."/>
            <person name="Kuo A."/>
            <person name="Mondo S."/>
            <person name="Pangilinan J."/>
            <person name="Riley R."/>
            <person name="Labutti K."/>
            <person name="Andreopoulos B."/>
            <person name="Lipzen A."/>
            <person name="Chen C."/>
            <person name="Yanf M."/>
            <person name="Daum C."/>
            <person name="Ng V."/>
            <person name="Clum A."/>
            <person name="Ohm R."/>
            <person name="Martin F."/>
            <person name="Silar P."/>
            <person name="Natvig D."/>
            <person name="Lalanne C."/>
            <person name="Gautier V."/>
            <person name="Ament-Velasquez S.L."/>
            <person name="Kruys A."/>
            <person name="Hutchinson M.I."/>
            <person name="Powell A.J."/>
            <person name="Barry K."/>
            <person name="Miller A.N."/>
            <person name="Grigoriev I.V."/>
            <person name="Debuchy R."/>
            <person name="Gladieux P."/>
            <person name="Thoren M.H."/>
            <person name="Johannesson H."/>
        </authorList>
    </citation>
    <scope>NUCLEOTIDE SEQUENCE</scope>
    <source>
        <strain evidence="2">PSN293</strain>
    </source>
</reference>
<sequence>MTVEVTKPTPRTVLCQESPRVTMVNPMPQGAKGLAASRWATPAKATPPTKPVSTKPAPTKPASKTVLCQESPGVTMVNTFPPGAKGLAASRWA</sequence>
<organism evidence="2 3">
    <name type="scientific">Rhypophila decipiens</name>
    <dbReference type="NCBI Taxonomy" id="261697"/>
    <lineage>
        <taxon>Eukaryota</taxon>
        <taxon>Fungi</taxon>
        <taxon>Dikarya</taxon>
        <taxon>Ascomycota</taxon>
        <taxon>Pezizomycotina</taxon>
        <taxon>Sordariomycetes</taxon>
        <taxon>Sordariomycetidae</taxon>
        <taxon>Sordariales</taxon>
        <taxon>Naviculisporaceae</taxon>
        <taxon>Rhypophila</taxon>
    </lineage>
</organism>
<keyword evidence="3" id="KW-1185">Reference proteome</keyword>
<gene>
    <name evidence="2" type="ORF">QBC37DRAFT_376411</name>
</gene>
<feature type="region of interest" description="Disordered" evidence="1">
    <location>
        <begin position="23"/>
        <end position="93"/>
    </location>
</feature>
<proteinExistence type="predicted"/>
<accession>A0AAN6Y469</accession>
<reference evidence="2" key="1">
    <citation type="journal article" date="2023" name="Mol. Phylogenet. Evol.">
        <title>Genome-scale phylogeny and comparative genomics of the fungal order Sordariales.</title>
        <authorList>
            <person name="Hensen N."/>
            <person name="Bonometti L."/>
            <person name="Westerberg I."/>
            <person name="Brannstrom I.O."/>
            <person name="Guillou S."/>
            <person name="Cros-Aarteil S."/>
            <person name="Calhoun S."/>
            <person name="Haridas S."/>
            <person name="Kuo A."/>
            <person name="Mondo S."/>
            <person name="Pangilinan J."/>
            <person name="Riley R."/>
            <person name="LaButti K."/>
            <person name="Andreopoulos B."/>
            <person name="Lipzen A."/>
            <person name="Chen C."/>
            <person name="Yan M."/>
            <person name="Daum C."/>
            <person name="Ng V."/>
            <person name="Clum A."/>
            <person name="Steindorff A."/>
            <person name="Ohm R.A."/>
            <person name="Martin F."/>
            <person name="Silar P."/>
            <person name="Natvig D.O."/>
            <person name="Lalanne C."/>
            <person name="Gautier V."/>
            <person name="Ament-Velasquez S.L."/>
            <person name="Kruys A."/>
            <person name="Hutchinson M.I."/>
            <person name="Powell A.J."/>
            <person name="Barry K."/>
            <person name="Miller A.N."/>
            <person name="Grigoriev I.V."/>
            <person name="Debuchy R."/>
            <person name="Gladieux P."/>
            <person name="Hiltunen Thoren M."/>
            <person name="Johannesson H."/>
        </authorList>
    </citation>
    <scope>NUCLEOTIDE SEQUENCE</scope>
    <source>
        <strain evidence="2">PSN293</strain>
    </source>
</reference>
<dbReference type="Proteomes" id="UP001301769">
    <property type="component" value="Unassembled WGS sequence"/>
</dbReference>
<name>A0AAN6Y469_9PEZI</name>
<dbReference type="AlphaFoldDB" id="A0AAN6Y469"/>
<protein>
    <submittedName>
        <fullName evidence="2">Uncharacterized protein</fullName>
    </submittedName>
</protein>
<feature type="compositionally biased region" description="Low complexity" evidence="1">
    <location>
        <begin position="40"/>
        <end position="62"/>
    </location>
</feature>